<organism evidence="9 10">
    <name type="scientific">Candidatus Doudnabacteria bacterium RIFCSPHIGHO2_01_FULL_43_23</name>
    <dbReference type="NCBI Taxonomy" id="1817822"/>
    <lineage>
        <taxon>Bacteria</taxon>
        <taxon>Candidatus Doudnaibacteriota</taxon>
    </lineage>
</organism>
<dbReference type="GO" id="GO:0046872">
    <property type="term" value="F:metal ion binding"/>
    <property type="evidence" value="ECO:0007669"/>
    <property type="project" value="UniProtKB-KW"/>
</dbReference>
<comment type="caution">
    <text evidence="9">The sequence shown here is derived from an EMBL/GenBank/DDBJ whole genome shotgun (WGS) entry which is preliminary data.</text>
</comment>
<evidence type="ECO:0000313" key="10">
    <source>
        <dbReference type="Proteomes" id="UP000177912"/>
    </source>
</evidence>
<dbReference type="STRING" id="1817822.A2826_02495"/>
<name>A0A1F5NVW1_9BACT</name>
<dbReference type="SUPFAM" id="SSF56655">
    <property type="entry name" value="Carbohydrate phosphatase"/>
    <property type="match status" value="1"/>
</dbReference>
<protein>
    <recommendedName>
        <fullName evidence="7">Fructose-1,6-bisphosphatase</fullName>
    </recommendedName>
</protein>
<keyword evidence="4" id="KW-0378">Hydrolase</keyword>
<dbReference type="NCBIfam" id="TIGR00330">
    <property type="entry name" value="glpX"/>
    <property type="match status" value="1"/>
</dbReference>
<keyword evidence="6 7" id="KW-0119">Carbohydrate metabolism</keyword>
<dbReference type="Pfam" id="PF03320">
    <property type="entry name" value="FBPase_glpX"/>
    <property type="match status" value="1"/>
</dbReference>
<feature type="binding site" evidence="8">
    <location>
        <position position="213"/>
    </location>
    <ligand>
        <name>Mn(2+)</name>
        <dbReference type="ChEBI" id="CHEBI:29035"/>
        <label>2</label>
    </ligand>
</feature>
<feature type="binding site" evidence="8">
    <location>
        <position position="88"/>
    </location>
    <ligand>
        <name>Mn(2+)</name>
        <dbReference type="ChEBI" id="CHEBI:29035"/>
        <label>2</label>
    </ligand>
</feature>
<evidence type="ECO:0000256" key="5">
    <source>
        <dbReference type="ARBA" id="ARBA00023211"/>
    </source>
</evidence>
<dbReference type="FunFam" id="3.40.190.90:FF:000001">
    <property type="entry name" value="Fructose-1,6-bisphosphatase"/>
    <property type="match status" value="1"/>
</dbReference>
<dbReference type="GO" id="GO:0042132">
    <property type="term" value="F:fructose 1,6-bisphosphate 1-phosphatase activity"/>
    <property type="evidence" value="ECO:0007669"/>
    <property type="project" value="UniProtKB-EC"/>
</dbReference>
<evidence type="ECO:0000256" key="3">
    <source>
        <dbReference type="ARBA" id="ARBA00022723"/>
    </source>
</evidence>
<dbReference type="PANTHER" id="PTHR30447:SF0">
    <property type="entry name" value="FRUCTOSE-1,6-BISPHOSPHATASE 1 CLASS 2-RELATED"/>
    <property type="match status" value="1"/>
</dbReference>
<dbReference type="InterPro" id="IPR004464">
    <property type="entry name" value="FBPase_class-2/SBPase"/>
</dbReference>
<keyword evidence="5 8" id="KW-0464">Manganese</keyword>
<feature type="binding site" evidence="8">
    <location>
        <position position="57"/>
    </location>
    <ligand>
        <name>Mn(2+)</name>
        <dbReference type="ChEBI" id="CHEBI:29035"/>
        <label>1</label>
    </ligand>
</feature>
<evidence type="ECO:0000256" key="6">
    <source>
        <dbReference type="ARBA" id="ARBA00023277"/>
    </source>
</evidence>
<evidence type="ECO:0000256" key="2">
    <source>
        <dbReference type="ARBA" id="ARBA00008989"/>
    </source>
</evidence>
<comment type="cofactor">
    <cofactor evidence="8">
        <name>Mn(2+)</name>
        <dbReference type="ChEBI" id="CHEBI:29035"/>
    </cofactor>
</comment>
<evidence type="ECO:0000256" key="7">
    <source>
        <dbReference type="PIRNR" id="PIRNR004532"/>
    </source>
</evidence>
<feature type="binding site" evidence="8">
    <location>
        <position position="33"/>
    </location>
    <ligand>
        <name>Mn(2+)</name>
        <dbReference type="ChEBI" id="CHEBI:29035"/>
        <label>1</label>
    </ligand>
</feature>
<dbReference type="PANTHER" id="PTHR30447">
    <property type="entry name" value="FRUCTOSE-1,6-BISPHOSPHATASE CLASS 2"/>
    <property type="match status" value="1"/>
</dbReference>
<dbReference type="Proteomes" id="UP000177912">
    <property type="component" value="Unassembled WGS sequence"/>
</dbReference>
<dbReference type="GO" id="GO:0006071">
    <property type="term" value="P:glycerol metabolic process"/>
    <property type="evidence" value="ECO:0007669"/>
    <property type="project" value="InterPro"/>
</dbReference>
<comment type="similarity">
    <text evidence="2 7">Belongs to the FBPase class 2 family.</text>
</comment>
<dbReference type="GO" id="GO:0005829">
    <property type="term" value="C:cytosol"/>
    <property type="evidence" value="ECO:0007669"/>
    <property type="project" value="TreeGrafter"/>
</dbReference>
<comment type="catalytic activity">
    <reaction evidence="1">
        <text>beta-D-fructose 1,6-bisphosphate + H2O = beta-D-fructose 6-phosphate + phosphate</text>
        <dbReference type="Rhea" id="RHEA:11064"/>
        <dbReference type="ChEBI" id="CHEBI:15377"/>
        <dbReference type="ChEBI" id="CHEBI:32966"/>
        <dbReference type="ChEBI" id="CHEBI:43474"/>
        <dbReference type="ChEBI" id="CHEBI:57634"/>
        <dbReference type="EC" id="3.1.3.11"/>
    </reaction>
</comment>
<sequence>MERNLALEFVRVTEAGAIAAAAWMGRGDGKKADQAAVDEMRDRFNQVDFSGTVVIGEGDKDEAPKLFIGEKVGTGKGPKMDIAIDPLEATDSVAYGRTNALSVIVTGPKGSLLHAPDTYMDKLAVGVEAAGVIDLDASVAVNIEKTAKALGKRVKDIVVVVLDRERHEKLVKEIREAGARVRLITDGDVAAAIATAQPDSGIDMLMGIGASAEGVLAAAALKVMGGQILARFKPRSKEDEQAIKKCGIKDIDKILTAEDLASGRELTFTATGVIDGPLLDGVLFKQDRIVTHSIVIRAKSGTVRYITAHHNRTPEHKYYQE</sequence>
<accession>A0A1F5NVW1</accession>
<evidence type="ECO:0000313" key="9">
    <source>
        <dbReference type="EMBL" id="OGE81819.1"/>
    </source>
</evidence>
<evidence type="ECO:0000256" key="8">
    <source>
        <dbReference type="PIRSR" id="PIRSR004532-1"/>
    </source>
</evidence>
<dbReference type="Gene3D" id="3.30.540.10">
    <property type="entry name" value="Fructose-1,6-Bisphosphatase, subunit A, domain 1"/>
    <property type="match status" value="1"/>
</dbReference>
<evidence type="ECO:0000256" key="1">
    <source>
        <dbReference type="ARBA" id="ARBA00001273"/>
    </source>
</evidence>
<evidence type="ECO:0000256" key="4">
    <source>
        <dbReference type="ARBA" id="ARBA00022801"/>
    </source>
</evidence>
<dbReference type="EMBL" id="MFEI01000002">
    <property type="protein sequence ID" value="OGE81819.1"/>
    <property type="molecule type" value="Genomic_DNA"/>
</dbReference>
<dbReference type="GO" id="GO:0006094">
    <property type="term" value="P:gluconeogenesis"/>
    <property type="evidence" value="ECO:0007669"/>
    <property type="project" value="InterPro"/>
</dbReference>
<dbReference type="Gene3D" id="3.40.190.90">
    <property type="match status" value="1"/>
</dbReference>
<dbReference type="CDD" id="cd01516">
    <property type="entry name" value="FBPase_glpX"/>
    <property type="match status" value="1"/>
</dbReference>
<dbReference type="GO" id="GO:0030388">
    <property type="term" value="P:fructose 1,6-bisphosphate metabolic process"/>
    <property type="evidence" value="ECO:0007669"/>
    <property type="project" value="TreeGrafter"/>
</dbReference>
<feature type="binding site" evidence="8">
    <location>
        <position position="85"/>
    </location>
    <ligand>
        <name>Mn(2+)</name>
        <dbReference type="ChEBI" id="CHEBI:29035"/>
        <label>2</label>
    </ligand>
</feature>
<reference evidence="9 10" key="1">
    <citation type="journal article" date="2016" name="Nat. Commun.">
        <title>Thousands of microbial genomes shed light on interconnected biogeochemical processes in an aquifer system.</title>
        <authorList>
            <person name="Anantharaman K."/>
            <person name="Brown C.T."/>
            <person name="Hug L.A."/>
            <person name="Sharon I."/>
            <person name="Castelle C.J."/>
            <person name="Probst A.J."/>
            <person name="Thomas B.C."/>
            <person name="Singh A."/>
            <person name="Wilkins M.J."/>
            <person name="Karaoz U."/>
            <person name="Brodie E.L."/>
            <person name="Williams K.H."/>
            <person name="Hubbard S.S."/>
            <person name="Banfield J.F."/>
        </authorList>
    </citation>
    <scope>NUCLEOTIDE SEQUENCE [LARGE SCALE GENOMIC DNA]</scope>
</reference>
<dbReference type="AlphaFoldDB" id="A0A1F5NVW1"/>
<dbReference type="PIRSF" id="PIRSF004532">
    <property type="entry name" value="GlpX"/>
    <property type="match status" value="1"/>
</dbReference>
<proteinExistence type="inferred from homology"/>
<gene>
    <name evidence="9" type="ORF">A2826_02495</name>
</gene>
<keyword evidence="3 8" id="KW-0479">Metal-binding</keyword>